<evidence type="ECO:0000313" key="2">
    <source>
        <dbReference type="EMBL" id="KAI1611580.1"/>
    </source>
</evidence>
<evidence type="ECO:0008006" key="4">
    <source>
        <dbReference type="Google" id="ProtNLM"/>
    </source>
</evidence>
<evidence type="ECO:0000313" key="3">
    <source>
        <dbReference type="Proteomes" id="UP001203852"/>
    </source>
</evidence>
<organism evidence="2 3">
    <name type="scientific">Exophiala viscosa</name>
    <dbReference type="NCBI Taxonomy" id="2486360"/>
    <lineage>
        <taxon>Eukaryota</taxon>
        <taxon>Fungi</taxon>
        <taxon>Dikarya</taxon>
        <taxon>Ascomycota</taxon>
        <taxon>Pezizomycotina</taxon>
        <taxon>Eurotiomycetes</taxon>
        <taxon>Chaetothyriomycetidae</taxon>
        <taxon>Chaetothyriales</taxon>
        <taxon>Herpotrichiellaceae</taxon>
        <taxon>Exophiala</taxon>
    </lineage>
</organism>
<keyword evidence="3" id="KW-1185">Reference proteome</keyword>
<dbReference type="EMBL" id="MU404356">
    <property type="protein sequence ID" value="KAI1611580.1"/>
    <property type="molecule type" value="Genomic_DNA"/>
</dbReference>
<feature type="region of interest" description="Disordered" evidence="1">
    <location>
        <begin position="327"/>
        <end position="350"/>
    </location>
</feature>
<comment type="caution">
    <text evidence="2">The sequence shown here is derived from an EMBL/GenBank/DDBJ whole genome shotgun (WGS) entry which is preliminary data.</text>
</comment>
<dbReference type="AlphaFoldDB" id="A0AAN6DRL2"/>
<proteinExistence type="predicted"/>
<feature type="region of interest" description="Disordered" evidence="1">
    <location>
        <begin position="51"/>
        <end position="151"/>
    </location>
</feature>
<feature type="compositionally biased region" description="Polar residues" evidence="1">
    <location>
        <begin position="67"/>
        <end position="80"/>
    </location>
</feature>
<sequence>MAAQVMPTASVHFHPSQMFYGGDMTSSYQRKMPIVTGHFVARTDRIVDFGHVPSRNVPHDPEPPGQQLLTVSHPTAPSESSYRKRPPHSPQRALAAPATRDRTPIRHQRPSVSRGRSHSRSEMLLAYATEQQQNQLHQSQSLPSMSRMPAQGASNLPQMYGMSSYHMSPPSTGYPQQGGFFRTPVPPNVAHQETTGYTVPQNEGEAQGFYPVGRTVSHGSTISLPPSDSSSALYMHGQAAHPQQPLPSIGMAMQPFPPVPSTLESTPAEIEIMPSRPKPQCWDHGCNGRQFSTFSNLLRHQREKSGSAVKAVCPHCGTEFTRTTARNGHMSGGKCKGRPILDTSGRVSKG</sequence>
<accession>A0AAN6DRL2</accession>
<evidence type="ECO:0000256" key="1">
    <source>
        <dbReference type="SAM" id="MobiDB-lite"/>
    </source>
</evidence>
<gene>
    <name evidence="2" type="ORF">EDD36DRAFT_420525</name>
</gene>
<dbReference type="Proteomes" id="UP001203852">
    <property type="component" value="Unassembled WGS sequence"/>
</dbReference>
<reference evidence="2" key="1">
    <citation type="journal article" date="2022" name="bioRxiv">
        <title>Deciphering the potential niche of two novel black yeast fungi from a biological soil crust based on their genomes, phenotypes, and melanin regulation.</title>
        <authorList>
            <consortium name="DOE Joint Genome Institute"/>
            <person name="Carr E.C."/>
            <person name="Barton Q."/>
            <person name="Grambo S."/>
            <person name="Sullivan M."/>
            <person name="Renfro C.M."/>
            <person name="Kuo A."/>
            <person name="Pangilinan J."/>
            <person name="Lipzen A."/>
            <person name="Keymanesh K."/>
            <person name="Savage E."/>
            <person name="Barry K."/>
            <person name="Grigoriev I.V."/>
            <person name="Riekhof W.R."/>
            <person name="Harris S.S."/>
        </authorList>
    </citation>
    <scope>NUCLEOTIDE SEQUENCE</scope>
    <source>
        <strain evidence="2">JF 03-4F</strain>
    </source>
</reference>
<name>A0AAN6DRL2_9EURO</name>
<dbReference type="Gene3D" id="3.30.160.60">
    <property type="entry name" value="Classic Zinc Finger"/>
    <property type="match status" value="1"/>
</dbReference>
<feature type="compositionally biased region" description="Low complexity" evidence="1">
    <location>
        <begin position="131"/>
        <end position="142"/>
    </location>
</feature>
<protein>
    <recommendedName>
        <fullName evidence="4">C2H2-type domain-containing protein</fullName>
    </recommendedName>
</protein>